<dbReference type="InterPro" id="IPR000587">
    <property type="entry name" value="Creatinase_N"/>
</dbReference>
<dbReference type="RefSeq" id="WP_245820400.1">
    <property type="nucleotide sequence ID" value="NZ_FXZK01000001.1"/>
</dbReference>
<dbReference type="PANTHER" id="PTHR46112">
    <property type="entry name" value="AMINOPEPTIDASE"/>
    <property type="match status" value="1"/>
</dbReference>
<protein>
    <submittedName>
        <fullName evidence="3">Xaa-Pro dipeptidase</fullName>
        <ecNumber evidence="3">3.4.13.9</ecNumber>
    </submittedName>
</protein>
<gene>
    <name evidence="3" type="primary">pepQ_1</name>
    <name evidence="3" type="ORF">LOM8899_00228</name>
</gene>
<proteinExistence type="predicted"/>
<dbReference type="GO" id="GO:0102009">
    <property type="term" value="F:proline dipeptidase activity"/>
    <property type="evidence" value="ECO:0007669"/>
    <property type="project" value="UniProtKB-EC"/>
</dbReference>
<feature type="domain" description="Peptidase M24" evidence="1">
    <location>
        <begin position="164"/>
        <end position="364"/>
    </location>
</feature>
<name>A0A238L8S9_9RHOB</name>
<organism evidence="3 4">
    <name type="scientific">Flavimaricola marinus</name>
    <dbReference type="NCBI Taxonomy" id="1819565"/>
    <lineage>
        <taxon>Bacteria</taxon>
        <taxon>Pseudomonadati</taxon>
        <taxon>Pseudomonadota</taxon>
        <taxon>Alphaproteobacteria</taxon>
        <taxon>Rhodobacterales</taxon>
        <taxon>Paracoccaceae</taxon>
        <taxon>Flavimaricola</taxon>
    </lineage>
</organism>
<dbReference type="EMBL" id="FXZK01000001">
    <property type="protein sequence ID" value="SMY06107.1"/>
    <property type="molecule type" value="Genomic_DNA"/>
</dbReference>
<evidence type="ECO:0000313" key="4">
    <source>
        <dbReference type="Proteomes" id="UP000201613"/>
    </source>
</evidence>
<dbReference type="InterPro" id="IPR029149">
    <property type="entry name" value="Creatin/AminoP/Spt16_N"/>
</dbReference>
<accession>A0A238L8S9</accession>
<evidence type="ECO:0000259" key="2">
    <source>
        <dbReference type="Pfam" id="PF01321"/>
    </source>
</evidence>
<feature type="domain" description="Creatinase N-terminal" evidence="2">
    <location>
        <begin position="17"/>
        <end position="133"/>
    </location>
</feature>
<reference evidence="3 4" key="1">
    <citation type="submission" date="2017-05" db="EMBL/GenBank/DDBJ databases">
        <authorList>
            <person name="Song R."/>
            <person name="Chenine A.L."/>
            <person name="Ruprecht R.M."/>
        </authorList>
    </citation>
    <scope>NUCLEOTIDE SEQUENCE [LARGE SCALE GENOMIC DNA]</scope>
    <source>
        <strain evidence="3 4">CECT 8899</strain>
    </source>
</reference>
<dbReference type="Pfam" id="PF01321">
    <property type="entry name" value="Creatinase_N"/>
    <property type="match status" value="1"/>
</dbReference>
<dbReference type="SUPFAM" id="SSF55920">
    <property type="entry name" value="Creatinase/aminopeptidase"/>
    <property type="match status" value="1"/>
</dbReference>
<dbReference type="Gene3D" id="3.40.350.10">
    <property type="entry name" value="Creatinase/prolidase N-terminal domain"/>
    <property type="match status" value="1"/>
</dbReference>
<dbReference type="PANTHER" id="PTHR46112:SF2">
    <property type="entry name" value="XAA-PRO AMINOPEPTIDASE P-RELATED"/>
    <property type="match status" value="1"/>
</dbReference>
<keyword evidence="4" id="KW-1185">Reference proteome</keyword>
<dbReference type="Pfam" id="PF00557">
    <property type="entry name" value="Peptidase_M24"/>
    <property type="match status" value="1"/>
</dbReference>
<dbReference type="Gene3D" id="3.90.230.10">
    <property type="entry name" value="Creatinase/methionine aminopeptidase superfamily"/>
    <property type="match status" value="1"/>
</dbReference>
<dbReference type="InterPro" id="IPR050659">
    <property type="entry name" value="Peptidase_M24B"/>
</dbReference>
<dbReference type="InterPro" id="IPR036005">
    <property type="entry name" value="Creatinase/aminopeptidase-like"/>
</dbReference>
<dbReference type="EC" id="3.4.13.9" evidence="3"/>
<keyword evidence="3" id="KW-0224">Dipeptidase</keyword>
<evidence type="ECO:0000259" key="1">
    <source>
        <dbReference type="Pfam" id="PF00557"/>
    </source>
</evidence>
<dbReference type="AlphaFoldDB" id="A0A238L8S9"/>
<keyword evidence="3" id="KW-0378">Hydrolase</keyword>
<evidence type="ECO:0000313" key="3">
    <source>
        <dbReference type="EMBL" id="SMY06107.1"/>
    </source>
</evidence>
<dbReference type="Proteomes" id="UP000201613">
    <property type="component" value="Unassembled WGS sequence"/>
</dbReference>
<dbReference type="InterPro" id="IPR000994">
    <property type="entry name" value="Pept_M24"/>
</dbReference>
<dbReference type="CDD" id="cd01066">
    <property type="entry name" value="APP_MetAP"/>
    <property type="match status" value="1"/>
</dbReference>
<keyword evidence="3" id="KW-0645">Protease</keyword>
<sequence>MSDLAPLPTAFHARARDRLRARAEAAGLDGLLLLRASNLAYATGLFLSANERPMGVWLPVDGDPILLLPGLERENAEGTTIIDARFYDEFPGEVPPVLWMLDQIGPCAMAIDALDAALLDAARDRLTRLDLVDHAMLARAIKEPEEIALTVEAAHFADLFLYRLHAAAGDIIAQGGTEADLMADAMAHARGALFAKHKTVFAGTPMGITASVHSGPRAALPHGAVLERTPQAGETLIAGIGASLGGYHAESGVTLIVGEISGEQRRIMRAMQDCNNAAIAACAAGVSCREANEAAMDALRNAGLGDTIRHRIGHGMGLEGHEAPWLAPGDTTPIVPGMIYSSEPGVYRPGIDGYRTIDTMIVTETPTGNGVTVPSRFQSETPIDARVIAN</sequence>
<dbReference type="SUPFAM" id="SSF53092">
    <property type="entry name" value="Creatinase/prolidase N-terminal domain"/>
    <property type="match status" value="1"/>
</dbReference>